<evidence type="ECO:0000313" key="1">
    <source>
        <dbReference type="EMBL" id="MCA9381302.1"/>
    </source>
</evidence>
<proteinExistence type="predicted"/>
<dbReference type="Pfam" id="PF12224">
    <property type="entry name" value="Amidoligase_2"/>
    <property type="match status" value="1"/>
</dbReference>
<organism evidence="1 2">
    <name type="scientific">Candidatus Dojkabacteria bacterium</name>
    <dbReference type="NCBI Taxonomy" id="2099670"/>
    <lineage>
        <taxon>Bacteria</taxon>
        <taxon>Candidatus Dojkabacteria</taxon>
    </lineage>
</organism>
<evidence type="ECO:0000313" key="2">
    <source>
        <dbReference type="Proteomes" id="UP000775877"/>
    </source>
</evidence>
<dbReference type="InterPro" id="IPR022025">
    <property type="entry name" value="Amidoligase_2"/>
</dbReference>
<reference evidence="1" key="2">
    <citation type="journal article" date="2021" name="Microbiome">
        <title>Successional dynamics and alternative stable states in a saline activated sludge microbial community over 9 years.</title>
        <authorList>
            <person name="Wang Y."/>
            <person name="Ye J."/>
            <person name="Ju F."/>
            <person name="Liu L."/>
            <person name="Boyd J.A."/>
            <person name="Deng Y."/>
            <person name="Parks D.H."/>
            <person name="Jiang X."/>
            <person name="Yin X."/>
            <person name="Woodcroft B.J."/>
            <person name="Tyson G.W."/>
            <person name="Hugenholtz P."/>
            <person name="Polz M.F."/>
            <person name="Zhang T."/>
        </authorList>
    </citation>
    <scope>NUCLEOTIDE SEQUENCE</scope>
    <source>
        <strain evidence="1">HKST-UBA13</strain>
    </source>
</reference>
<gene>
    <name evidence="1" type="ORF">KC678_03485</name>
</gene>
<protein>
    <submittedName>
        <fullName evidence="1">Amidoligase family protein</fullName>
    </submittedName>
</protein>
<accession>A0A955L1T7</accession>
<reference evidence="1" key="1">
    <citation type="submission" date="2020-04" db="EMBL/GenBank/DDBJ databases">
        <authorList>
            <person name="Zhang T."/>
        </authorList>
    </citation>
    <scope>NUCLEOTIDE SEQUENCE</scope>
    <source>
        <strain evidence="1">HKST-UBA13</strain>
    </source>
</reference>
<comment type="caution">
    <text evidence="1">The sequence shown here is derived from an EMBL/GenBank/DDBJ whole genome shotgun (WGS) entry which is preliminary data.</text>
</comment>
<sequence>MLTIKDLCNKKSIEGDVGIEIEMEGNKPFPIGPDVWVYTTDNSLRGYSAEYVTKKPILIEEVDDKIKILKDVLEKYGNKINHSFRAGVHIHSNCLELTPKQIGTYAATYYCMETALTKFCGSRREGNFFCLRLKDAEFPLDILMQALLNPNDFYGYFTSDNLRYSALNLRSLTKHGSIEFRAMETTPDLEKISPWAHIIYNIKKYALSLEHREQIAYDISFYGPSNWIEKVIGHDNYQLIRYNGIEKDTMSDLRLVQELIYLKD</sequence>
<name>A0A955L1T7_9BACT</name>
<dbReference type="AlphaFoldDB" id="A0A955L1T7"/>
<dbReference type="EMBL" id="JAGQLJ010000073">
    <property type="protein sequence ID" value="MCA9381302.1"/>
    <property type="molecule type" value="Genomic_DNA"/>
</dbReference>
<dbReference type="Proteomes" id="UP000775877">
    <property type="component" value="Unassembled WGS sequence"/>
</dbReference>